<protein>
    <submittedName>
        <fullName evidence="3">ATP synthase subunit alpha</fullName>
    </submittedName>
</protein>
<proteinExistence type="predicted"/>
<dbReference type="PANTHER" id="PTHR36347:SF1">
    <property type="entry name" value="EXPRESSED PROTEIN"/>
    <property type="match status" value="1"/>
</dbReference>
<feature type="compositionally biased region" description="Basic residues" evidence="1">
    <location>
        <begin position="69"/>
        <end position="78"/>
    </location>
</feature>
<organism evidence="3 4">
    <name type="scientific">Striga asiatica</name>
    <name type="common">Asiatic witchweed</name>
    <name type="synonym">Buchnera asiatica</name>
    <dbReference type="NCBI Taxonomy" id="4170"/>
    <lineage>
        <taxon>Eukaryota</taxon>
        <taxon>Viridiplantae</taxon>
        <taxon>Streptophyta</taxon>
        <taxon>Embryophyta</taxon>
        <taxon>Tracheophyta</taxon>
        <taxon>Spermatophyta</taxon>
        <taxon>Magnoliopsida</taxon>
        <taxon>eudicotyledons</taxon>
        <taxon>Gunneridae</taxon>
        <taxon>Pentapetalae</taxon>
        <taxon>asterids</taxon>
        <taxon>lamiids</taxon>
        <taxon>Lamiales</taxon>
        <taxon>Orobanchaceae</taxon>
        <taxon>Buchnereae</taxon>
        <taxon>Striga</taxon>
    </lineage>
</organism>
<gene>
    <name evidence="3" type="ORF">STAS_13756</name>
</gene>
<dbReference type="Proteomes" id="UP000325081">
    <property type="component" value="Unassembled WGS sequence"/>
</dbReference>
<name>A0A5A7PX65_STRAF</name>
<keyword evidence="4" id="KW-1185">Reference proteome</keyword>
<accession>A0A5A7PX65</accession>
<evidence type="ECO:0000256" key="2">
    <source>
        <dbReference type="SAM" id="Phobius"/>
    </source>
</evidence>
<evidence type="ECO:0000256" key="1">
    <source>
        <dbReference type="SAM" id="MobiDB-lite"/>
    </source>
</evidence>
<dbReference type="AlphaFoldDB" id="A0A5A7PX65"/>
<evidence type="ECO:0000313" key="3">
    <source>
        <dbReference type="EMBL" id="GER37354.1"/>
    </source>
</evidence>
<dbReference type="OrthoDB" id="1925898at2759"/>
<keyword evidence="2" id="KW-1133">Transmembrane helix</keyword>
<dbReference type="EMBL" id="BKCP01005339">
    <property type="protein sequence ID" value="GER37354.1"/>
    <property type="molecule type" value="Genomic_DNA"/>
</dbReference>
<comment type="caution">
    <text evidence="3">The sequence shown here is derived from an EMBL/GenBank/DDBJ whole genome shotgun (WGS) entry which is preliminary data.</text>
</comment>
<keyword evidence="2" id="KW-0812">Transmembrane</keyword>
<evidence type="ECO:0000313" key="4">
    <source>
        <dbReference type="Proteomes" id="UP000325081"/>
    </source>
</evidence>
<feature type="region of interest" description="Disordered" evidence="1">
    <location>
        <begin position="41"/>
        <end position="91"/>
    </location>
</feature>
<feature type="compositionally biased region" description="Polar residues" evidence="1">
    <location>
        <begin position="41"/>
        <end position="52"/>
    </location>
</feature>
<reference evidence="4" key="1">
    <citation type="journal article" date="2019" name="Curr. Biol.">
        <title>Genome Sequence of Striga asiatica Provides Insight into the Evolution of Plant Parasitism.</title>
        <authorList>
            <person name="Yoshida S."/>
            <person name="Kim S."/>
            <person name="Wafula E.K."/>
            <person name="Tanskanen J."/>
            <person name="Kim Y.M."/>
            <person name="Honaas L."/>
            <person name="Yang Z."/>
            <person name="Spallek T."/>
            <person name="Conn C.E."/>
            <person name="Ichihashi Y."/>
            <person name="Cheong K."/>
            <person name="Cui S."/>
            <person name="Der J.P."/>
            <person name="Gundlach H."/>
            <person name="Jiao Y."/>
            <person name="Hori C."/>
            <person name="Ishida J.K."/>
            <person name="Kasahara H."/>
            <person name="Kiba T."/>
            <person name="Kim M.S."/>
            <person name="Koo N."/>
            <person name="Laohavisit A."/>
            <person name="Lee Y.H."/>
            <person name="Lumba S."/>
            <person name="McCourt P."/>
            <person name="Mortimer J.C."/>
            <person name="Mutuku J.M."/>
            <person name="Nomura T."/>
            <person name="Sasaki-Sekimoto Y."/>
            <person name="Seto Y."/>
            <person name="Wang Y."/>
            <person name="Wakatake T."/>
            <person name="Sakakibara H."/>
            <person name="Demura T."/>
            <person name="Yamaguchi S."/>
            <person name="Yoneyama K."/>
            <person name="Manabe R.I."/>
            <person name="Nelson D.C."/>
            <person name="Schulman A.H."/>
            <person name="Timko M.P."/>
            <person name="dePamphilis C.W."/>
            <person name="Choi D."/>
            <person name="Shirasu K."/>
        </authorList>
    </citation>
    <scope>NUCLEOTIDE SEQUENCE [LARGE SCALE GENOMIC DNA]</scope>
    <source>
        <strain evidence="4">cv. UVA1</strain>
    </source>
</reference>
<dbReference type="GO" id="GO:0009507">
    <property type="term" value="C:chloroplast"/>
    <property type="evidence" value="ECO:0007669"/>
    <property type="project" value="TreeGrafter"/>
</dbReference>
<feature type="transmembrane region" description="Helical" evidence="2">
    <location>
        <begin position="122"/>
        <end position="140"/>
    </location>
</feature>
<keyword evidence="2" id="KW-0472">Membrane</keyword>
<dbReference type="PANTHER" id="PTHR36347">
    <property type="entry name" value="EXPRESSED PROTEIN"/>
    <property type="match status" value="1"/>
</dbReference>
<sequence>MTRQRNVVCFSYPLADALLSIRRAKAIETFLSCHSNENGNNVNTDNSISTSPPVRPRITPPETVEIRFKRGSKKRRKQQQKEQEQQQLDKMARKDWDSMSLAEKAIELYVGEKGLLFWLNKFAYASIFIVIGGWIVFRFVGPALNLYQLDTPPLSPNSILKGS</sequence>